<dbReference type="InterPro" id="IPR002818">
    <property type="entry name" value="DJ-1/PfpI"/>
</dbReference>
<dbReference type="AlphaFoldDB" id="A0AAD6G430"/>
<protein>
    <recommendedName>
        <fullName evidence="1">DJ-1/PfpI domain-containing protein</fullName>
    </recommendedName>
</protein>
<dbReference type="RefSeq" id="XP_056767659.1">
    <property type="nucleotide sequence ID" value="XM_056909041.1"/>
</dbReference>
<accession>A0AAD6G430</accession>
<name>A0AAD6G430_9EURO</name>
<dbReference type="Gene3D" id="3.40.50.880">
    <property type="match status" value="1"/>
</dbReference>
<dbReference type="Pfam" id="PF01965">
    <property type="entry name" value="DJ-1_PfpI"/>
    <property type="match status" value="1"/>
</dbReference>
<proteinExistence type="predicted"/>
<dbReference type="PANTHER" id="PTHR43130">
    <property type="entry name" value="ARAC-FAMILY TRANSCRIPTIONAL REGULATOR"/>
    <property type="match status" value="1"/>
</dbReference>
<feature type="domain" description="DJ-1/PfpI" evidence="1">
    <location>
        <begin position="10"/>
        <end position="182"/>
    </location>
</feature>
<sequence>MPFSSKEPLRIGVVLFPGFQALDAFGPLDCINVLSRTEPITLSLLSTTLDPVPTQSPDLPSTTSQSILPTHTFATAPPLDILLVPGGRGSRGSKPPVSEAITFIANTYPTIKYLITVCTGSGLAARAGVLDGKRATTNKLAWREMSALRPEVEWVARARWVVDGNVWTSSGVSAGIDVTLAWIGEVFGKEKAQGIADWIEYTRHEDSEVDPFAELYGL</sequence>
<comment type="caution">
    <text evidence="2">The sequence shown here is derived from an EMBL/GenBank/DDBJ whole genome shotgun (WGS) entry which is preliminary data.</text>
</comment>
<dbReference type="PANTHER" id="PTHR43130:SF15">
    <property type="entry name" value="THIJ_PFPI FAMILY PROTEIN (AFU_ORTHOLOGUE AFUA_5G14240)"/>
    <property type="match status" value="1"/>
</dbReference>
<evidence type="ECO:0000313" key="2">
    <source>
        <dbReference type="EMBL" id="KAJ5454703.1"/>
    </source>
</evidence>
<reference evidence="2" key="1">
    <citation type="submission" date="2022-12" db="EMBL/GenBank/DDBJ databases">
        <authorList>
            <person name="Petersen C."/>
        </authorList>
    </citation>
    <scope>NUCLEOTIDE SEQUENCE</scope>
    <source>
        <strain evidence="2">IBT 16125</strain>
    </source>
</reference>
<dbReference type="InterPro" id="IPR052158">
    <property type="entry name" value="INH-QAR"/>
</dbReference>
<evidence type="ECO:0000313" key="3">
    <source>
        <dbReference type="Proteomes" id="UP001213681"/>
    </source>
</evidence>
<dbReference type="EMBL" id="JAPVEA010000005">
    <property type="protein sequence ID" value="KAJ5454703.1"/>
    <property type="molecule type" value="Genomic_DNA"/>
</dbReference>
<dbReference type="CDD" id="cd03139">
    <property type="entry name" value="GATase1_PfpI_2"/>
    <property type="match status" value="1"/>
</dbReference>
<evidence type="ECO:0000259" key="1">
    <source>
        <dbReference type="Pfam" id="PF01965"/>
    </source>
</evidence>
<keyword evidence="3" id="KW-1185">Reference proteome</keyword>
<organism evidence="2 3">
    <name type="scientific">Penicillium daleae</name>
    <dbReference type="NCBI Taxonomy" id="63821"/>
    <lineage>
        <taxon>Eukaryota</taxon>
        <taxon>Fungi</taxon>
        <taxon>Dikarya</taxon>
        <taxon>Ascomycota</taxon>
        <taxon>Pezizomycotina</taxon>
        <taxon>Eurotiomycetes</taxon>
        <taxon>Eurotiomycetidae</taxon>
        <taxon>Eurotiales</taxon>
        <taxon>Aspergillaceae</taxon>
        <taxon>Penicillium</taxon>
    </lineage>
</organism>
<dbReference type="Proteomes" id="UP001213681">
    <property type="component" value="Unassembled WGS sequence"/>
</dbReference>
<dbReference type="GeneID" id="81599284"/>
<gene>
    <name evidence="2" type="ORF">N7458_005659</name>
</gene>
<dbReference type="InterPro" id="IPR029062">
    <property type="entry name" value="Class_I_gatase-like"/>
</dbReference>
<reference evidence="2" key="2">
    <citation type="journal article" date="2023" name="IMA Fungus">
        <title>Comparative genomic study of the Penicillium genus elucidates a diverse pangenome and 15 lateral gene transfer events.</title>
        <authorList>
            <person name="Petersen C."/>
            <person name="Sorensen T."/>
            <person name="Nielsen M.R."/>
            <person name="Sondergaard T.E."/>
            <person name="Sorensen J.L."/>
            <person name="Fitzpatrick D.A."/>
            <person name="Frisvad J.C."/>
            <person name="Nielsen K.L."/>
        </authorList>
    </citation>
    <scope>NUCLEOTIDE SEQUENCE</scope>
    <source>
        <strain evidence="2">IBT 16125</strain>
    </source>
</reference>
<dbReference type="SUPFAM" id="SSF52317">
    <property type="entry name" value="Class I glutamine amidotransferase-like"/>
    <property type="match status" value="1"/>
</dbReference>